<dbReference type="Proteomes" id="UP000467236">
    <property type="component" value="Chromosome"/>
</dbReference>
<dbReference type="OrthoDB" id="4948879at2"/>
<dbReference type="AlphaFoldDB" id="A0A7I7MUC9"/>
<dbReference type="EMBL" id="AP022575">
    <property type="protein sequence ID" value="BBX75755.1"/>
    <property type="molecule type" value="Genomic_DNA"/>
</dbReference>
<name>A0A7I7MUC9_9MYCO</name>
<evidence type="ECO:0000313" key="2">
    <source>
        <dbReference type="Proteomes" id="UP000467236"/>
    </source>
</evidence>
<reference evidence="1 2" key="1">
    <citation type="journal article" date="2019" name="Emerg. Microbes Infect.">
        <title>Comprehensive subspecies identification of 175 nontuberculous mycobacteria species based on 7547 genomic profiles.</title>
        <authorList>
            <person name="Matsumoto Y."/>
            <person name="Kinjo T."/>
            <person name="Motooka D."/>
            <person name="Nabeya D."/>
            <person name="Jung N."/>
            <person name="Uechi K."/>
            <person name="Horii T."/>
            <person name="Iida T."/>
            <person name="Fujita J."/>
            <person name="Nakamura S."/>
        </authorList>
    </citation>
    <scope>NUCLEOTIDE SEQUENCE [LARGE SCALE GENOMIC DNA]</scope>
    <source>
        <strain evidence="1 2">JCM 14233</strain>
    </source>
</reference>
<organism evidence="1 2">
    <name type="scientific">Mycobacterium shinjukuense</name>
    <dbReference type="NCBI Taxonomy" id="398694"/>
    <lineage>
        <taxon>Bacteria</taxon>
        <taxon>Bacillati</taxon>
        <taxon>Actinomycetota</taxon>
        <taxon>Actinomycetes</taxon>
        <taxon>Mycobacteriales</taxon>
        <taxon>Mycobacteriaceae</taxon>
        <taxon>Mycobacterium</taxon>
    </lineage>
</organism>
<accession>A0A7I7MUC9</accession>
<keyword evidence="2" id="KW-1185">Reference proteome</keyword>
<gene>
    <name evidence="1" type="ORF">MSHI_36610</name>
</gene>
<proteinExistence type="predicted"/>
<sequence length="178" mass="19050">MTWKIHEHGGRGPGWTLDGLPVHILINHLVVVLGPLAAILAIMCALWPAARQRLIWLTLALAALTLIVTPLTASSGTWLAGEVGASPAIDRHGSLGNTLAYFVGALVLAVTMLAIVQLRRARGRPVRSAWHAAVVIVVIAAAAATLVQTYRVGETGVRAVWGSFTHVHHDHNHDHNHD</sequence>
<protein>
    <submittedName>
        <fullName evidence="1">Uncharacterized protein</fullName>
    </submittedName>
</protein>
<dbReference type="KEGG" id="mshj:MSHI_36610"/>
<dbReference type="RefSeq" id="WP_083048952.1">
    <property type="nucleotide sequence ID" value="NZ_AP022575.1"/>
</dbReference>
<evidence type="ECO:0000313" key="1">
    <source>
        <dbReference type="EMBL" id="BBX75755.1"/>
    </source>
</evidence>